<name>A0ABY5I1T9_9FIRM</name>
<evidence type="ECO:0000313" key="2">
    <source>
        <dbReference type="Proteomes" id="UP001060112"/>
    </source>
</evidence>
<gene>
    <name evidence="1" type="ORF">NMU03_10050</name>
</gene>
<keyword evidence="2" id="KW-1185">Reference proteome</keyword>
<dbReference type="SUPFAM" id="SSF52172">
    <property type="entry name" value="CheY-like"/>
    <property type="match status" value="1"/>
</dbReference>
<sequence>MKILICLDDEDCIERLCELLYQTQIDEDMMIDSYSDYINISRSPQKESYNVAFIGDTIGQRSGFELGRALHDVNPECLMIYIGDDYTHMHESFRAYGFQMFLKKSYQIY</sequence>
<accession>A0ABY5I1T9</accession>
<dbReference type="InterPro" id="IPR011006">
    <property type="entry name" value="CheY-like_superfamily"/>
</dbReference>
<proteinExistence type="predicted"/>
<dbReference type="Proteomes" id="UP001060112">
    <property type="component" value="Chromosome"/>
</dbReference>
<protein>
    <submittedName>
        <fullName evidence="1">Uncharacterized protein</fullName>
    </submittedName>
</protein>
<evidence type="ECO:0000313" key="1">
    <source>
        <dbReference type="EMBL" id="UTY38038.1"/>
    </source>
</evidence>
<organism evidence="1 2">
    <name type="scientific">Allocoprobacillus halotolerans</name>
    <dbReference type="NCBI Taxonomy" id="2944914"/>
    <lineage>
        <taxon>Bacteria</taxon>
        <taxon>Bacillati</taxon>
        <taxon>Bacillota</taxon>
        <taxon>Erysipelotrichia</taxon>
        <taxon>Erysipelotrichales</taxon>
        <taxon>Erysipelotrichaceae</taxon>
        <taxon>Allocoprobacillus</taxon>
    </lineage>
</organism>
<dbReference type="RefSeq" id="WP_290138087.1">
    <property type="nucleotide sequence ID" value="NZ_CP101620.1"/>
</dbReference>
<dbReference type="EMBL" id="CP101620">
    <property type="protein sequence ID" value="UTY38038.1"/>
    <property type="molecule type" value="Genomic_DNA"/>
</dbReference>
<reference evidence="1" key="1">
    <citation type="submission" date="2022-07" db="EMBL/GenBank/DDBJ databases">
        <title>Faecal culturing of patients with breast cancer.</title>
        <authorList>
            <person name="Teng N.M.Y."/>
            <person name="Kiu R."/>
            <person name="Evans R."/>
            <person name="Baker D.J."/>
            <person name="Zenner C."/>
            <person name="Robinson S.D."/>
            <person name="Hall L.J."/>
        </authorList>
    </citation>
    <scope>NUCLEOTIDE SEQUENCE</scope>
    <source>
        <strain evidence="1">LH1062</strain>
    </source>
</reference>